<evidence type="ECO:0000313" key="3">
    <source>
        <dbReference type="EMBL" id="RYC80613.1"/>
    </source>
</evidence>
<dbReference type="InterPro" id="IPR022698">
    <property type="entry name" value="OrsD"/>
</dbReference>
<feature type="domain" description="Tyrosinase copper-binding" evidence="2">
    <location>
        <begin position="1538"/>
        <end position="1615"/>
    </location>
</feature>
<feature type="region of interest" description="Disordered" evidence="1">
    <location>
        <begin position="398"/>
        <end position="455"/>
    </location>
</feature>
<dbReference type="Proteomes" id="UP000290540">
    <property type="component" value="Unassembled WGS sequence"/>
</dbReference>
<dbReference type="InterPro" id="IPR002227">
    <property type="entry name" value="Tyrosinase_Cu-bd"/>
</dbReference>
<feature type="compositionally biased region" description="Basic and acidic residues" evidence="1">
    <location>
        <begin position="1372"/>
        <end position="1392"/>
    </location>
</feature>
<accession>A0A4Q2V8V8</accession>
<comment type="caution">
    <text evidence="3">The sequence shown here is derived from an EMBL/GenBank/DDBJ whole genome shotgun (WGS) entry which is preliminary data.</text>
</comment>
<feature type="region of interest" description="Disordered" evidence="1">
    <location>
        <begin position="1372"/>
        <end position="1403"/>
    </location>
</feature>
<dbReference type="Pfam" id="PF12013">
    <property type="entry name" value="OrsD"/>
    <property type="match status" value="1"/>
</dbReference>
<proteinExistence type="predicted"/>
<protein>
    <recommendedName>
        <fullName evidence="2">Tyrosinase copper-binding domain-containing protein</fullName>
    </recommendedName>
</protein>
<organism evidence="3 4">
    <name type="scientific">Fusarium oxysporum f. sp. narcissi</name>
    <dbReference type="NCBI Taxonomy" id="451672"/>
    <lineage>
        <taxon>Eukaryota</taxon>
        <taxon>Fungi</taxon>
        <taxon>Dikarya</taxon>
        <taxon>Ascomycota</taxon>
        <taxon>Pezizomycotina</taxon>
        <taxon>Sordariomycetes</taxon>
        <taxon>Hypocreomycetidae</taxon>
        <taxon>Hypocreales</taxon>
        <taxon>Nectriaceae</taxon>
        <taxon>Fusarium</taxon>
        <taxon>Fusarium oxysporum species complex</taxon>
    </lineage>
</organism>
<feature type="compositionally biased region" description="Basic and acidic residues" evidence="1">
    <location>
        <begin position="438"/>
        <end position="447"/>
    </location>
</feature>
<dbReference type="InterPro" id="IPR008922">
    <property type="entry name" value="Di-copper_centre_dom_sf"/>
</dbReference>
<evidence type="ECO:0000313" key="4">
    <source>
        <dbReference type="Proteomes" id="UP000290540"/>
    </source>
</evidence>
<gene>
    <name evidence="3" type="ORF">BFJ63_vAg16503</name>
</gene>
<dbReference type="Gene3D" id="1.10.1280.10">
    <property type="entry name" value="Di-copper center containing domain from catechol oxidase"/>
    <property type="match status" value="1"/>
</dbReference>
<name>A0A4Q2V8V8_FUSOX</name>
<evidence type="ECO:0000256" key="1">
    <source>
        <dbReference type="SAM" id="MobiDB-lite"/>
    </source>
</evidence>
<dbReference type="GO" id="GO:0016491">
    <property type="term" value="F:oxidoreductase activity"/>
    <property type="evidence" value="ECO:0007669"/>
    <property type="project" value="InterPro"/>
</dbReference>
<dbReference type="Pfam" id="PF00264">
    <property type="entry name" value="Tyrosinase"/>
    <property type="match status" value="1"/>
</dbReference>
<sequence>MSLKIQLDPAEYSRLEHLQLHFNLPERAIICIPCGYALAADDDRVGRHLGQKHNVSKAARRKLNTFINSLHLPNPELLPVRPDDSAPHPHLRIQNGAACKHCGRRSTSLDVLSRHISKEHKREISSIRKTGKHWVRDHIVDNLTFQCWTSNDINRAWIVKSPPAPAKSKGNRPLQPAVESVQKLADQLYAEEQEHLGLQTLKCKPPAADSDDVSQKALLTNWMRRTDWDRIFENAECSLLISLALLPSPSPQKLYLGTYNRKELSSSRADEHKLMAIVSALDRLFDRCGETVRFTDTSVRRWLRGRFPDRPYKTPFELVSPSSERLYRREFKRCICFWLRLWRLPISIARGVSGRSISKLQRRMLGELWLDPCWEENLTSERGSQDDEERFTVWLQDGGVEATGDNEEDEADYTSDSFDDDTASETSTDEPENDERLDEAIHNKEPPVHLGQDQLNSLDEGHHASAGIILRFCYEMATEDFEDGRASSTLLVYFSAVRGLSEKEGAKYMRPAQYTPILARLVYCTRLVFLEAILPRRAYTYAGFPARPRYGQLAALNAVRAEKMCDGTMSPLGEFLSLLAYGLALRRSEGPVYHFFWSEDGQTISWDGNMYLTMDQFRHLAHKTFHQATVQCRRLMYDYEPDELVIGDLRDRLSETAPGYCFLTDDKNGLGDSYLAVFMRACTAPVDGLLKTRSHNQSAWDADAAQAYLCAHDAFLKTLMVLIQLDSGQGARVSELLTLEHSNTKSRLRGICIYGGQMFSVTRHHKARLTTNREFQVARFFSRQVTALMYRYLVYIRPVAYAILRKCFQFEPQRTLLFTPASKSMRWTTKVFTEELKRLGQDALGADMEINVQLYRQLSIAITERHVREALPDFNCFNDVTMTADADVAFAWQSGHRPMQRYATYGLDGAFPDKLQPSLLRLYARCSERWHDFLMYGSRPPPPERRATEDACVDIAGGAIQAENSLSGSKRKQLLLPSLTDHSTIKRQRQEESYKTSNELVIIKSTPSHGPDTQSPTLNNLSPETTKKAQNQAITSQEFQTFATSRFARALVVYRAYGEHEQQVARLMYVRGICQDDAEEEAPTIFQIMREKVQRFMTRTTGHAEAEPTPMDWIYEARTYGMHIRFNTPTAGSIDWVGEQITYRKVRFTMTDLSEMLHALKDEARRSMATLAMVSDTNHLPRIPWSKVEDDHAEDRMGYSFLDDDRNTEWTQHGKSWIMHKVGRSRDLRCAWIDPSKANPFRAKAVQEYGQEVEQFRERLFMLMHMVAGQPARAPEILGIRFRNTMNGGIRNVFAHRGMMCFVTSYHKGFRSTGQVKVIHRYLPREIGELLVWYLWLVLPFWQRVQRTAKGGGESSPFLWSDEVVRRIEEGPVERRERERAEKEHTSRDISKGGKRHQKKGALPTLFHKNTVKVREPKDVEGMPRSPKSVSNPLSRYQLMVDGKPKRMGDLEAPYTIVDAVDKNKEGEVEEVLPWSQCFGTSRYGIKRANIKEPLPIPDHMAQGINNYAAVSQAIDEHSWYVGEVDEGKRLQNSQVCDLVHRLLTAVPEYNNFSSTLIRKHNGEKPWEQWVNLEYVHNNLHNWIGGSNGKLDGEGLGHISNVPVAAFDPIFYMHHW</sequence>
<dbReference type="EMBL" id="MQTW01000348">
    <property type="protein sequence ID" value="RYC80613.1"/>
    <property type="molecule type" value="Genomic_DNA"/>
</dbReference>
<feature type="compositionally biased region" description="Acidic residues" evidence="1">
    <location>
        <begin position="404"/>
        <end position="437"/>
    </location>
</feature>
<reference evidence="3 4" key="1">
    <citation type="submission" date="2016-12" db="EMBL/GenBank/DDBJ databases">
        <title>Draft genome sequence of Fusarium oxysporum causing rot on Narcissus.</title>
        <authorList>
            <person name="Armitage A.D."/>
            <person name="Taylor A."/>
            <person name="Clarkson J.P."/>
            <person name="Harrison R.J."/>
            <person name="Jackson A.C."/>
        </authorList>
    </citation>
    <scope>NUCLEOTIDE SEQUENCE [LARGE SCALE GENOMIC DNA]</scope>
    <source>
        <strain evidence="3 4">N139</strain>
    </source>
</reference>
<dbReference type="SUPFAM" id="SSF48056">
    <property type="entry name" value="Di-copper centre-containing domain"/>
    <property type="match status" value="1"/>
</dbReference>
<evidence type="ECO:0000259" key="2">
    <source>
        <dbReference type="Pfam" id="PF00264"/>
    </source>
</evidence>